<reference evidence="3" key="1">
    <citation type="submission" date="2017-02" db="UniProtKB">
        <authorList>
            <consortium name="WormBaseParasite"/>
        </authorList>
    </citation>
    <scope>IDENTIFICATION</scope>
</reference>
<protein>
    <submittedName>
        <fullName evidence="1 3">Uncharacterized protein</fullName>
    </submittedName>
</protein>
<proteinExistence type="predicted"/>
<dbReference type="AlphaFoldDB" id="A0A0M3J284"/>
<dbReference type="EMBL" id="UYRR01001644">
    <property type="protein sequence ID" value="VDK18843.1"/>
    <property type="molecule type" value="Genomic_DNA"/>
</dbReference>
<keyword evidence="2" id="KW-1185">Reference proteome</keyword>
<reference evidence="1 2" key="2">
    <citation type="submission" date="2018-11" db="EMBL/GenBank/DDBJ databases">
        <authorList>
            <consortium name="Pathogen Informatics"/>
        </authorList>
    </citation>
    <scope>NUCLEOTIDE SEQUENCE [LARGE SCALE GENOMIC DNA]</scope>
</reference>
<sequence>MEQNQRENDRLKAIMDANSLIESLDKRTSIRAFEIQRVQELELAYSKMKSDLDRLIEEKTEHGYEGMNFRSIFEKTMEENDRRREESAELRALLASRFEKHTFNRASPHADSGHWSLAHSEDDASLSDLDEELCLERQCRQLKAHIETLTRAITERNHEIERLENRLNESLPARVLPSAVEVYLPISSIFDAII</sequence>
<dbReference type="OrthoDB" id="5871272at2759"/>
<evidence type="ECO:0000313" key="2">
    <source>
        <dbReference type="Proteomes" id="UP000267096"/>
    </source>
</evidence>
<dbReference type="Proteomes" id="UP000267096">
    <property type="component" value="Unassembled WGS sequence"/>
</dbReference>
<evidence type="ECO:0000313" key="3">
    <source>
        <dbReference type="WBParaSite" id="ASIM_0000164001-mRNA-1"/>
    </source>
</evidence>
<accession>A0A0M3J284</accession>
<name>A0A0M3J284_ANISI</name>
<organism evidence="3">
    <name type="scientific">Anisakis simplex</name>
    <name type="common">Herring worm</name>
    <dbReference type="NCBI Taxonomy" id="6269"/>
    <lineage>
        <taxon>Eukaryota</taxon>
        <taxon>Metazoa</taxon>
        <taxon>Ecdysozoa</taxon>
        <taxon>Nematoda</taxon>
        <taxon>Chromadorea</taxon>
        <taxon>Rhabditida</taxon>
        <taxon>Spirurina</taxon>
        <taxon>Ascaridomorpha</taxon>
        <taxon>Ascaridoidea</taxon>
        <taxon>Anisakidae</taxon>
        <taxon>Anisakis</taxon>
        <taxon>Anisakis simplex complex</taxon>
    </lineage>
</organism>
<gene>
    <name evidence="1" type="ORF">ASIM_LOCUS1518</name>
</gene>
<evidence type="ECO:0000313" key="1">
    <source>
        <dbReference type="EMBL" id="VDK18843.1"/>
    </source>
</evidence>
<dbReference type="WBParaSite" id="ASIM_0000164001-mRNA-1">
    <property type="protein sequence ID" value="ASIM_0000164001-mRNA-1"/>
    <property type="gene ID" value="ASIM_0000164001"/>
</dbReference>